<evidence type="ECO:0000256" key="5">
    <source>
        <dbReference type="ARBA" id="ARBA00022842"/>
    </source>
</evidence>
<dbReference type="PANTHER" id="PTHR43281">
    <property type="entry name" value="FARNESYL DIPHOSPHATE SYNTHASE"/>
    <property type="match status" value="1"/>
</dbReference>
<comment type="caution">
    <text evidence="7">The sequence shown here is derived from an EMBL/GenBank/DDBJ whole genome shotgun (WGS) entry which is preliminary data.</text>
</comment>
<protein>
    <submittedName>
        <fullName evidence="7">Polyprenyl synthetase family protein</fullName>
        <ecNumber evidence="7">2.5.1.-</ecNumber>
    </submittedName>
</protein>
<evidence type="ECO:0000313" key="8">
    <source>
        <dbReference type="Proteomes" id="UP001597362"/>
    </source>
</evidence>
<evidence type="ECO:0000313" key="7">
    <source>
        <dbReference type="EMBL" id="MFD2117185.1"/>
    </source>
</evidence>
<dbReference type="InterPro" id="IPR000092">
    <property type="entry name" value="Polyprenyl_synt"/>
</dbReference>
<keyword evidence="5" id="KW-0460">Magnesium</keyword>
<dbReference type="EC" id="2.5.1.-" evidence="7"/>
<keyword evidence="8" id="KW-1185">Reference proteome</keyword>
<dbReference type="InterPro" id="IPR033749">
    <property type="entry name" value="Polyprenyl_synt_CS"/>
</dbReference>
<dbReference type="SFLD" id="SFLDS00005">
    <property type="entry name" value="Isoprenoid_Synthase_Type_I"/>
    <property type="match status" value="1"/>
</dbReference>
<dbReference type="InterPro" id="IPR008949">
    <property type="entry name" value="Isoprenoid_synthase_dom_sf"/>
</dbReference>
<dbReference type="PROSITE" id="PS00723">
    <property type="entry name" value="POLYPRENYL_SYNTHASE_1"/>
    <property type="match status" value="1"/>
</dbReference>
<dbReference type="Pfam" id="PF00348">
    <property type="entry name" value="polyprenyl_synt"/>
    <property type="match status" value="1"/>
</dbReference>
<dbReference type="CDD" id="cd00685">
    <property type="entry name" value="Trans_IPPS_HT"/>
    <property type="match status" value="1"/>
</dbReference>
<keyword evidence="3 7" id="KW-0808">Transferase</keyword>
<evidence type="ECO:0000256" key="4">
    <source>
        <dbReference type="ARBA" id="ARBA00022723"/>
    </source>
</evidence>
<dbReference type="SUPFAM" id="SSF48576">
    <property type="entry name" value="Terpenoid synthases"/>
    <property type="match status" value="2"/>
</dbReference>
<comment type="cofactor">
    <cofactor evidence="1">
        <name>Mg(2+)</name>
        <dbReference type="ChEBI" id="CHEBI:18420"/>
    </cofactor>
</comment>
<evidence type="ECO:0000256" key="6">
    <source>
        <dbReference type="ARBA" id="ARBA00023229"/>
    </source>
</evidence>
<keyword evidence="6" id="KW-0414">Isoprene biosynthesis</keyword>
<evidence type="ECO:0000256" key="1">
    <source>
        <dbReference type="ARBA" id="ARBA00001946"/>
    </source>
</evidence>
<name>A0ABW4YN91_9BACL</name>
<proteinExistence type="inferred from homology"/>
<accession>A0ABW4YN91</accession>
<gene>
    <name evidence="7" type="ORF">ACFSJH_15760</name>
</gene>
<reference evidence="8" key="1">
    <citation type="journal article" date="2019" name="Int. J. Syst. Evol. Microbiol.">
        <title>The Global Catalogue of Microorganisms (GCM) 10K type strain sequencing project: providing services to taxonomists for standard genome sequencing and annotation.</title>
        <authorList>
            <consortium name="The Broad Institute Genomics Platform"/>
            <consortium name="The Broad Institute Genome Sequencing Center for Infectious Disease"/>
            <person name="Wu L."/>
            <person name="Ma J."/>
        </authorList>
    </citation>
    <scope>NUCLEOTIDE SEQUENCE [LARGE SCALE GENOMIC DNA]</scope>
    <source>
        <strain evidence="8">GH52</strain>
    </source>
</reference>
<evidence type="ECO:0000256" key="3">
    <source>
        <dbReference type="ARBA" id="ARBA00022679"/>
    </source>
</evidence>
<sequence length="799" mass="92933">MMSEPFLIDDVKSYRNAEQEAAQYFTTLHSLLENNTYMEQLVVDFKQWEKDNRRQQSWYYRWFKLDYRNVPGVSSNHYLHTLEKQGKLDDYLERSIAYLYMRDLGKNMDAAATWTSVQRMASRLKTRLIKQEKNQQHDEMEWLSTDGFFRWAQRHQITETAIWLMERLHQVAVHIPEGMDAGHAQRKLIKIIIGVVMHALEDMEEQIDPVVKAERLDEAFRLGYCYGITYPFIDDLLDAPSFSLEEKQLYSNMIRQTLLTGIVPQQQTWAGAHQTFILYVQEELQQAFLYIQQHLPPEKQQQFFEQAYVFFHAQEQDRAKSLSVQHYTNEALYYPVIIKSSSSRLIARAVVHSEEDEGFTARTFYYGIYNQLADDFADFMDDHKQGSVTPYTYYLTYKDKRADIINPFELYWTVIHYLTHVVYQQNEQVCTLILNRAINGLQRCRQRLGDSAYEQLMDTLTANNTVLKYWLNRLVKRVTNVNFLDKWFRDQYMEQFHRMKRVELAFREKMEQARAHINDTLPVTKSHGTGETQLLLADAANYSLESGGKRLRPLLTWVVGVEYYQLQTTDITPLLKSLEYMHTASLVFDDLPTQDNAEQRRGKKTLHILHNSAIAELTGLFLVQKAIQAQTSLRKANVFAAEDIVALIEYSAQKAEDLCIGQVMDLQAKGKQLTSEQLDEICYYKTGAAFEAAIVMPAILAKASEQEIATWKQFAYHAGIAFQIKDDLLDREGEAAVLGKPIGQDDHNNTSNYVSVFGVAGAKTAMWEHYSSAVEILKTLQQPTDFMQLILQYMIQRSK</sequence>
<dbReference type="EMBL" id="JBHUHO010000035">
    <property type="protein sequence ID" value="MFD2117185.1"/>
    <property type="molecule type" value="Genomic_DNA"/>
</dbReference>
<dbReference type="Proteomes" id="UP001597362">
    <property type="component" value="Unassembled WGS sequence"/>
</dbReference>
<dbReference type="Gene3D" id="1.10.600.10">
    <property type="entry name" value="Farnesyl Diphosphate Synthase"/>
    <property type="match status" value="1"/>
</dbReference>
<dbReference type="RefSeq" id="WP_377774110.1">
    <property type="nucleotide sequence ID" value="NZ_JBHUHO010000035.1"/>
</dbReference>
<evidence type="ECO:0000256" key="2">
    <source>
        <dbReference type="ARBA" id="ARBA00006706"/>
    </source>
</evidence>
<dbReference type="PANTHER" id="PTHR43281:SF1">
    <property type="entry name" value="FARNESYL DIPHOSPHATE SYNTHASE"/>
    <property type="match status" value="1"/>
</dbReference>
<keyword evidence="4" id="KW-0479">Metal-binding</keyword>
<comment type="similarity">
    <text evidence="2">Belongs to the FPP/GGPP synthase family.</text>
</comment>
<dbReference type="GO" id="GO:0016740">
    <property type="term" value="F:transferase activity"/>
    <property type="evidence" value="ECO:0007669"/>
    <property type="project" value="UniProtKB-KW"/>
</dbReference>
<organism evidence="7 8">
    <name type="scientific">Paenibacillus yanchengensis</name>
    <dbReference type="NCBI Taxonomy" id="2035833"/>
    <lineage>
        <taxon>Bacteria</taxon>
        <taxon>Bacillati</taxon>
        <taxon>Bacillota</taxon>
        <taxon>Bacilli</taxon>
        <taxon>Bacillales</taxon>
        <taxon>Paenibacillaceae</taxon>
        <taxon>Paenibacillus</taxon>
    </lineage>
</organism>